<reference evidence="1" key="1">
    <citation type="journal article" date="2020" name="Stud. Mycol.">
        <title>101 Dothideomycetes genomes: a test case for predicting lifestyles and emergence of pathogens.</title>
        <authorList>
            <person name="Haridas S."/>
            <person name="Albert R."/>
            <person name="Binder M."/>
            <person name="Bloem J."/>
            <person name="Labutti K."/>
            <person name="Salamov A."/>
            <person name="Andreopoulos B."/>
            <person name="Baker S."/>
            <person name="Barry K."/>
            <person name="Bills G."/>
            <person name="Bluhm B."/>
            <person name="Cannon C."/>
            <person name="Castanera R."/>
            <person name="Culley D."/>
            <person name="Daum C."/>
            <person name="Ezra D."/>
            <person name="Gonzalez J."/>
            <person name="Henrissat B."/>
            <person name="Kuo A."/>
            <person name="Liang C."/>
            <person name="Lipzen A."/>
            <person name="Lutzoni F."/>
            <person name="Magnuson J."/>
            <person name="Mondo S."/>
            <person name="Nolan M."/>
            <person name="Ohm R."/>
            <person name="Pangilinan J."/>
            <person name="Park H.-J."/>
            <person name="Ramirez L."/>
            <person name="Alfaro M."/>
            <person name="Sun H."/>
            <person name="Tritt A."/>
            <person name="Yoshinaga Y."/>
            <person name="Zwiers L.-H."/>
            <person name="Turgeon B."/>
            <person name="Goodwin S."/>
            <person name="Spatafora J."/>
            <person name="Crous P."/>
            <person name="Grigoriev I."/>
        </authorList>
    </citation>
    <scope>NUCLEOTIDE SEQUENCE</scope>
    <source>
        <strain evidence="1">CBS 175.79</strain>
    </source>
</reference>
<organism evidence="1 2">
    <name type="scientific">Aaosphaeria arxii CBS 175.79</name>
    <dbReference type="NCBI Taxonomy" id="1450172"/>
    <lineage>
        <taxon>Eukaryota</taxon>
        <taxon>Fungi</taxon>
        <taxon>Dikarya</taxon>
        <taxon>Ascomycota</taxon>
        <taxon>Pezizomycotina</taxon>
        <taxon>Dothideomycetes</taxon>
        <taxon>Pleosporomycetidae</taxon>
        <taxon>Pleosporales</taxon>
        <taxon>Pleosporales incertae sedis</taxon>
        <taxon>Aaosphaeria</taxon>
    </lineage>
</organism>
<dbReference type="Proteomes" id="UP000799778">
    <property type="component" value="Unassembled WGS sequence"/>
</dbReference>
<evidence type="ECO:0000313" key="1">
    <source>
        <dbReference type="EMBL" id="KAF2009238.1"/>
    </source>
</evidence>
<sequence length="219" mass="24122">MPPSYALFLPRTLPYRSTAPSLHRLLEGIQKPCQRDGRRLFPPAIARGTTSPVGPTPMPALCTHAACCFNVSSYCMLRTVHIRSSKFHVKAVHRGPTFSQVAGTRQSSIHPPTHLHLCGPPEPQIPTECIGRWNGSSVRSREAHIDCPHEQWFYLDVAFFVSHNMLAFPIAFLSSLYHYTVLIVVGGGRAADRLLIAHPRGISARCRSPSVLTPAPSSL</sequence>
<protein>
    <submittedName>
        <fullName evidence="1">Uncharacterized protein</fullName>
    </submittedName>
</protein>
<gene>
    <name evidence="1" type="ORF">BU24DRAFT_85529</name>
</gene>
<name>A0A6A5X8F6_9PLEO</name>
<dbReference type="GeneID" id="54292109"/>
<keyword evidence="2" id="KW-1185">Reference proteome</keyword>
<proteinExistence type="predicted"/>
<evidence type="ECO:0000313" key="2">
    <source>
        <dbReference type="Proteomes" id="UP000799778"/>
    </source>
</evidence>
<dbReference type="EMBL" id="ML978079">
    <property type="protein sequence ID" value="KAF2009238.1"/>
    <property type="molecule type" value="Genomic_DNA"/>
</dbReference>
<dbReference type="RefSeq" id="XP_033377577.1">
    <property type="nucleotide sequence ID" value="XM_033534712.1"/>
</dbReference>
<dbReference type="AlphaFoldDB" id="A0A6A5X8F6"/>
<accession>A0A6A5X8F6</accession>